<keyword evidence="11" id="KW-1185">Reference proteome</keyword>
<feature type="region of interest" description="Disordered" evidence="6">
    <location>
        <begin position="834"/>
        <end position="857"/>
    </location>
</feature>
<feature type="transmembrane region" description="Helical" evidence="7">
    <location>
        <begin position="762"/>
        <end position="782"/>
    </location>
</feature>
<protein>
    <recommendedName>
        <fullName evidence="12">G-protein coupled receptors family 2 profile 2 domain-containing protein</fullName>
    </recommendedName>
</protein>
<evidence type="ECO:0000313" key="10">
    <source>
        <dbReference type="EnsemblMetazoa" id="XP_038070238.1"/>
    </source>
</evidence>
<dbReference type="GO" id="GO:0004930">
    <property type="term" value="F:G protein-coupled receptor activity"/>
    <property type="evidence" value="ECO:0007669"/>
    <property type="project" value="InterPro"/>
</dbReference>
<dbReference type="GeneID" id="119739381"/>
<dbReference type="PANTHER" id="PTHR45902">
    <property type="entry name" value="LATROPHILIN RECEPTOR-LIKE PROTEIN A"/>
    <property type="match status" value="1"/>
</dbReference>
<dbReference type="InterPro" id="IPR053231">
    <property type="entry name" value="GPCR_LN-TM7"/>
</dbReference>
<dbReference type="InterPro" id="IPR017981">
    <property type="entry name" value="GPCR_2-like_7TM"/>
</dbReference>
<evidence type="ECO:0000259" key="8">
    <source>
        <dbReference type="PROSITE" id="PS50261"/>
    </source>
</evidence>
<dbReference type="InterPro" id="IPR036024">
    <property type="entry name" value="Somatomedin_B-like_dom_sf"/>
</dbReference>
<evidence type="ECO:0000256" key="7">
    <source>
        <dbReference type="SAM" id="Phobius"/>
    </source>
</evidence>
<dbReference type="SUPFAM" id="SSF81321">
    <property type="entry name" value="Family A G protein-coupled receptor-like"/>
    <property type="match status" value="1"/>
</dbReference>
<organism evidence="10 11">
    <name type="scientific">Patiria miniata</name>
    <name type="common">Bat star</name>
    <name type="synonym">Asterina miniata</name>
    <dbReference type="NCBI Taxonomy" id="46514"/>
    <lineage>
        <taxon>Eukaryota</taxon>
        <taxon>Metazoa</taxon>
        <taxon>Echinodermata</taxon>
        <taxon>Eleutherozoa</taxon>
        <taxon>Asterozoa</taxon>
        <taxon>Asteroidea</taxon>
        <taxon>Valvatacea</taxon>
        <taxon>Valvatida</taxon>
        <taxon>Asterinidae</taxon>
        <taxon>Patiria</taxon>
    </lineage>
</organism>
<dbReference type="OrthoDB" id="6056922at2759"/>
<evidence type="ECO:0008006" key="12">
    <source>
        <dbReference type="Google" id="ProtNLM"/>
    </source>
</evidence>
<dbReference type="EnsemblMetazoa" id="XM_038214310.1">
    <property type="protein sequence ID" value="XP_038070238.1"/>
    <property type="gene ID" value="LOC119739381"/>
</dbReference>
<dbReference type="SUPFAM" id="SSF90188">
    <property type="entry name" value="Somatomedin B domain"/>
    <property type="match status" value="1"/>
</dbReference>
<keyword evidence="4 7" id="KW-0472">Membrane</keyword>
<dbReference type="Gene3D" id="1.20.1070.10">
    <property type="entry name" value="Rhodopsin 7-helix transmembrane proteins"/>
    <property type="match status" value="1"/>
</dbReference>
<dbReference type="InterPro" id="IPR000832">
    <property type="entry name" value="GPCR_2_secretin-like"/>
</dbReference>
<feature type="transmembrane region" description="Helical" evidence="7">
    <location>
        <begin position="594"/>
        <end position="611"/>
    </location>
</feature>
<dbReference type="PANTHER" id="PTHR45902:SF1">
    <property type="entry name" value="LATROPHILIN RECEPTOR-LIKE PROTEIN A"/>
    <property type="match status" value="1"/>
</dbReference>
<dbReference type="GO" id="GO:0007166">
    <property type="term" value="P:cell surface receptor signaling pathway"/>
    <property type="evidence" value="ECO:0007669"/>
    <property type="project" value="InterPro"/>
</dbReference>
<dbReference type="OMA" id="IHEPNIN"/>
<feature type="transmembrane region" description="Helical" evidence="7">
    <location>
        <begin position="562"/>
        <end position="587"/>
    </location>
</feature>
<dbReference type="Proteomes" id="UP000887568">
    <property type="component" value="Unplaced"/>
</dbReference>
<evidence type="ECO:0000256" key="5">
    <source>
        <dbReference type="ARBA" id="ARBA00023157"/>
    </source>
</evidence>
<dbReference type="InterPro" id="IPR001212">
    <property type="entry name" value="Somatomedin_B_dom"/>
</dbReference>
<feature type="transmembrane region" description="Helical" evidence="7">
    <location>
        <begin position="715"/>
        <end position="741"/>
    </location>
</feature>
<dbReference type="CDD" id="cd13952">
    <property type="entry name" value="7tm_classB"/>
    <property type="match status" value="1"/>
</dbReference>
<evidence type="ECO:0000256" key="4">
    <source>
        <dbReference type="ARBA" id="ARBA00023136"/>
    </source>
</evidence>
<feature type="compositionally biased region" description="Polar residues" evidence="6">
    <location>
        <begin position="841"/>
        <end position="857"/>
    </location>
</feature>
<proteinExistence type="predicted"/>
<evidence type="ECO:0000256" key="6">
    <source>
        <dbReference type="SAM" id="MobiDB-lite"/>
    </source>
</evidence>
<dbReference type="GO" id="GO:0016020">
    <property type="term" value="C:membrane"/>
    <property type="evidence" value="ECO:0007669"/>
    <property type="project" value="UniProtKB-SubCell"/>
</dbReference>
<keyword evidence="3 7" id="KW-1133">Transmembrane helix</keyword>
<comment type="subcellular location">
    <subcellularLocation>
        <location evidence="1">Membrane</location>
        <topology evidence="1">Multi-pass membrane protein</topology>
    </subcellularLocation>
</comment>
<keyword evidence="5" id="KW-1015">Disulfide bond</keyword>
<dbReference type="RefSeq" id="XP_038070238.1">
    <property type="nucleotide sequence ID" value="XM_038214310.1"/>
</dbReference>
<sequence length="891" mass="99625">MRRASSLIIIATDAPDASPSRIPERCPEQATHCQPENCSDRVPATGREPPTRRYNCRCDKRCSLYGDCCVDYWDHCVNETAPPVTRSEYIPFFECITLLAPFKKALESYFAVARCPPDWPQDDIRQNCEDETLAMSQKLLTFPVNGPDEIVFKNVFCTICHHIPVYQLIPWSIRLWDCKDSYSMASCFEFKLYPPPSLSSDLHLCYTDIVDTCPPNTTESQSTFCQNHTSLVFDIEGGPAYKNVYCSHCHGLSHRNLKCKLFGQNRLDPQFSILLLFDFTERRVVSDILGESLGDCSQWQIYDPFQDGCRNLSCPVGMTIQSGRCVEALLPRSAWTDGITGDCFQQLLSSGGIANYTRDNFTTLVKVSQQSGVMSEQYYVRQHFSVAKRVQDALNSFADDVSTSYPCNSTRLILVVSSQANTKSKFPICQGFTLHGVQLGDIDLNNDLYVTKDGHEYSGLDFMHVTVYEFVSGNGSSSKETYLRLCDPFVDKKCPVLSFNRSEFLVEKADDDDDVFAHKASGQTFQADDVWQLPDGSLRVCNFLSPITPDNYPAWMTTLSDFSFAGSGLSLVCLILAFATYVVFPAVRNQPGKIIMNLMVALILAQVSLMIGKMSTHWLCVLRATSLHFSWLATFSWMSVLATDLALNIQSKTVPRRRDESNNSKVLKLGLVAWGLPAVFVSVCFLVSKMGPHQSRVWLEYGGSTCWIADPLHSLFVFGIPVAVLLTVNCVLLAYMIYAVLSNRKRLVALQMARSARNDLLLCSKLVMVTGATWSLLFAANVAKSAEFWYVAVLVNSLQGALIGLMFLLKGSVRRLWQEKLQNYWSKHCVCCRSRKPGESSRPTSATSRDQPATSSGRRLRSNIVVPLNVHDQVNGNVDLLASSTNPGNRD</sequence>
<evidence type="ECO:0000256" key="2">
    <source>
        <dbReference type="ARBA" id="ARBA00022692"/>
    </source>
</evidence>
<dbReference type="PROSITE" id="PS50958">
    <property type="entry name" value="SMB_2"/>
    <property type="match status" value="1"/>
</dbReference>
<accession>A0A914B2U7</accession>
<evidence type="ECO:0000259" key="9">
    <source>
        <dbReference type="PROSITE" id="PS50958"/>
    </source>
</evidence>
<dbReference type="PROSITE" id="PS50261">
    <property type="entry name" value="G_PROTEIN_RECEP_F2_4"/>
    <property type="match status" value="1"/>
</dbReference>
<keyword evidence="2 7" id="KW-0812">Transmembrane</keyword>
<dbReference type="PROSITE" id="PS00524">
    <property type="entry name" value="SMB_1"/>
    <property type="match status" value="1"/>
</dbReference>
<name>A0A914B2U7_PATMI</name>
<evidence type="ECO:0000256" key="1">
    <source>
        <dbReference type="ARBA" id="ARBA00004141"/>
    </source>
</evidence>
<feature type="transmembrane region" description="Helical" evidence="7">
    <location>
        <begin position="669"/>
        <end position="688"/>
    </location>
</feature>
<feature type="domain" description="SMB" evidence="9">
    <location>
        <begin position="29"/>
        <end position="81"/>
    </location>
</feature>
<evidence type="ECO:0000313" key="11">
    <source>
        <dbReference type="Proteomes" id="UP000887568"/>
    </source>
</evidence>
<evidence type="ECO:0000256" key="3">
    <source>
        <dbReference type="ARBA" id="ARBA00022989"/>
    </source>
</evidence>
<feature type="transmembrane region" description="Helical" evidence="7">
    <location>
        <begin position="788"/>
        <end position="809"/>
    </location>
</feature>
<dbReference type="PRINTS" id="PR00249">
    <property type="entry name" value="GPCRSECRETIN"/>
</dbReference>
<dbReference type="Pfam" id="PF00002">
    <property type="entry name" value="7tm_2"/>
    <property type="match status" value="1"/>
</dbReference>
<feature type="domain" description="G-protein coupled receptors family 2 profile 2" evidence="8">
    <location>
        <begin position="559"/>
        <end position="811"/>
    </location>
</feature>
<reference evidence="10" key="1">
    <citation type="submission" date="2022-11" db="UniProtKB">
        <authorList>
            <consortium name="EnsemblMetazoa"/>
        </authorList>
    </citation>
    <scope>IDENTIFICATION</scope>
</reference>
<dbReference type="AlphaFoldDB" id="A0A914B2U7"/>
<feature type="transmembrane region" description="Helical" evidence="7">
    <location>
        <begin position="631"/>
        <end position="649"/>
    </location>
</feature>